<accession>A0A3M0MFL6</accession>
<feature type="transmembrane region" description="Helical" evidence="1">
    <location>
        <begin position="69"/>
        <end position="88"/>
    </location>
</feature>
<evidence type="ECO:0000313" key="3">
    <source>
        <dbReference type="Proteomes" id="UP000273516"/>
    </source>
</evidence>
<keyword evidence="1" id="KW-0472">Membrane</keyword>
<keyword evidence="1" id="KW-1133">Transmembrane helix</keyword>
<dbReference type="AlphaFoldDB" id="A0A3M0MFL6"/>
<evidence type="ECO:0000313" key="2">
    <source>
        <dbReference type="EMBL" id="RMC30027.1"/>
    </source>
</evidence>
<name>A0A3M0MFL6_9RHOB</name>
<sequence length="91" mass="10066">MWHGRKESSKETPGQQCLLILTCQLLGSGPTITTRLDTVPGLACWVINFEDMMEMDCLMICQTCGTPRHGILILSISVAWTLLIQAGSMRL</sequence>
<evidence type="ECO:0000256" key="1">
    <source>
        <dbReference type="SAM" id="Phobius"/>
    </source>
</evidence>
<proteinExistence type="predicted"/>
<dbReference type="Proteomes" id="UP000273516">
    <property type="component" value="Unassembled WGS sequence"/>
</dbReference>
<gene>
    <name evidence="2" type="ORF">C9E81_22105</name>
</gene>
<keyword evidence="3" id="KW-1185">Reference proteome</keyword>
<protein>
    <submittedName>
        <fullName evidence="2">Uncharacterized protein</fullName>
    </submittedName>
</protein>
<keyword evidence="1" id="KW-0812">Transmembrane</keyword>
<reference evidence="2 3" key="1">
    <citation type="submission" date="2018-07" db="EMBL/GenBank/DDBJ databases">
        <authorList>
            <person name="Zhang Y."/>
            <person name="Wang L."/>
            <person name="Ma S."/>
        </authorList>
    </citation>
    <scope>NUCLEOTIDE SEQUENCE [LARGE SCALE GENOMIC DNA]</scope>
    <source>
        <strain evidence="2 3">4-2</strain>
    </source>
</reference>
<organism evidence="2 3">
    <name type="scientific">Paracoccus alkanivorans</name>
    <dbReference type="NCBI Taxonomy" id="2116655"/>
    <lineage>
        <taxon>Bacteria</taxon>
        <taxon>Pseudomonadati</taxon>
        <taxon>Pseudomonadota</taxon>
        <taxon>Alphaproteobacteria</taxon>
        <taxon>Rhodobacterales</taxon>
        <taxon>Paracoccaceae</taxon>
        <taxon>Paracoccus</taxon>
    </lineage>
</organism>
<dbReference type="EMBL" id="QOKZ01000022">
    <property type="protein sequence ID" value="RMC30027.1"/>
    <property type="molecule type" value="Genomic_DNA"/>
</dbReference>
<comment type="caution">
    <text evidence="2">The sequence shown here is derived from an EMBL/GenBank/DDBJ whole genome shotgun (WGS) entry which is preliminary data.</text>
</comment>